<dbReference type="AlphaFoldDB" id="A0A2T5J664"/>
<dbReference type="FunFam" id="2.170.130.10:FF:000003">
    <property type="entry name" value="SusC/RagA family TonB-linked outer membrane protein"/>
    <property type="match status" value="1"/>
</dbReference>
<evidence type="ECO:0000256" key="3">
    <source>
        <dbReference type="SAM" id="SignalP"/>
    </source>
</evidence>
<keyword evidence="1" id="KW-0813">Transport</keyword>
<dbReference type="NCBIfam" id="TIGR04056">
    <property type="entry name" value="OMP_RagA_SusC"/>
    <property type="match status" value="1"/>
</dbReference>
<dbReference type="PROSITE" id="PS52016">
    <property type="entry name" value="TONB_DEPENDENT_REC_3"/>
    <property type="match status" value="1"/>
</dbReference>
<dbReference type="Pfam" id="PF13715">
    <property type="entry name" value="CarbopepD_reg_2"/>
    <property type="match status" value="1"/>
</dbReference>
<proteinExistence type="inferred from homology"/>
<evidence type="ECO:0000259" key="5">
    <source>
        <dbReference type="Pfam" id="PF07715"/>
    </source>
</evidence>
<evidence type="ECO:0000259" key="4">
    <source>
        <dbReference type="Pfam" id="PF00593"/>
    </source>
</evidence>
<evidence type="ECO:0000256" key="2">
    <source>
        <dbReference type="RuleBase" id="RU003357"/>
    </source>
</evidence>
<keyword evidence="1" id="KW-0812">Transmembrane</keyword>
<reference evidence="6 7" key="1">
    <citation type="submission" date="2018-04" db="EMBL/GenBank/DDBJ databases">
        <title>Genomic Encyclopedia of Archaeal and Bacterial Type Strains, Phase II (KMG-II): from individual species to whole genera.</title>
        <authorList>
            <person name="Goeker M."/>
        </authorList>
    </citation>
    <scope>NUCLEOTIDE SEQUENCE [LARGE SCALE GENOMIC DNA]</scope>
    <source>
        <strain evidence="6 7">DSM 26809</strain>
    </source>
</reference>
<keyword evidence="1 2" id="KW-0472">Membrane</keyword>
<feature type="domain" description="TonB-dependent receptor-like beta-barrel" evidence="4">
    <location>
        <begin position="432"/>
        <end position="891"/>
    </location>
</feature>
<dbReference type="InterPro" id="IPR023996">
    <property type="entry name" value="TonB-dep_OMP_SusC/RagA"/>
</dbReference>
<accession>A0A2T5J664</accession>
<dbReference type="InterPro" id="IPR000531">
    <property type="entry name" value="Beta-barrel_TonB"/>
</dbReference>
<dbReference type="SUPFAM" id="SSF56935">
    <property type="entry name" value="Porins"/>
    <property type="match status" value="1"/>
</dbReference>
<comment type="caution">
    <text evidence="6">The sequence shown here is derived from an EMBL/GenBank/DDBJ whole genome shotgun (WGS) entry which is preliminary data.</text>
</comment>
<organism evidence="6 7">
    <name type="scientific">Mucilaginibacter yixingensis</name>
    <dbReference type="NCBI Taxonomy" id="1295612"/>
    <lineage>
        <taxon>Bacteria</taxon>
        <taxon>Pseudomonadati</taxon>
        <taxon>Bacteroidota</taxon>
        <taxon>Sphingobacteriia</taxon>
        <taxon>Sphingobacteriales</taxon>
        <taxon>Sphingobacteriaceae</taxon>
        <taxon>Mucilaginibacter</taxon>
    </lineage>
</organism>
<protein>
    <submittedName>
        <fullName evidence="6">TonB-linked SusC/RagA family outer membrane protein</fullName>
    </submittedName>
</protein>
<keyword evidence="7" id="KW-1185">Reference proteome</keyword>
<dbReference type="Pfam" id="PF07715">
    <property type="entry name" value="Plug"/>
    <property type="match status" value="1"/>
</dbReference>
<dbReference type="GO" id="GO:0009279">
    <property type="term" value="C:cell outer membrane"/>
    <property type="evidence" value="ECO:0007669"/>
    <property type="project" value="UniProtKB-SubCell"/>
</dbReference>
<keyword evidence="1" id="KW-1134">Transmembrane beta strand</keyword>
<dbReference type="OrthoDB" id="9768177at2"/>
<dbReference type="Pfam" id="PF00593">
    <property type="entry name" value="TonB_dep_Rec_b-barrel"/>
    <property type="match status" value="1"/>
</dbReference>
<dbReference type="InterPro" id="IPR012910">
    <property type="entry name" value="Plug_dom"/>
</dbReference>
<dbReference type="Proteomes" id="UP000244168">
    <property type="component" value="Unassembled WGS sequence"/>
</dbReference>
<dbReference type="SUPFAM" id="SSF49464">
    <property type="entry name" value="Carboxypeptidase regulatory domain-like"/>
    <property type="match status" value="1"/>
</dbReference>
<gene>
    <name evidence="6" type="ORF">C8P68_108120</name>
</gene>
<feature type="domain" description="TonB-dependent receptor plug" evidence="5">
    <location>
        <begin position="121"/>
        <end position="226"/>
    </location>
</feature>
<dbReference type="Gene3D" id="2.170.130.10">
    <property type="entry name" value="TonB-dependent receptor, plug domain"/>
    <property type="match status" value="1"/>
</dbReference>
<dbReference type="InterPro" id="IPR023997">
    <property type="entry name" value="TonB-dep_OMP_SusC/RagA_CS"/>
</dbReference>
<dbReference type="NCBIfam" id="TIGR04057">
    <property type="entry name" value="SusC_RagA_signa"/>
    <property type="match status" value="1"/>
</dbReference>
<comment type="similarity">
    <text evidence="1 2">Belongs to the TonB-dependent receptor family.</text>
</comment>
<dbReference type="InterPro" id="IPR008969">
    <property type="entry name" value="CarboxyPept-like_regulatory"/>
</dbReference>
<feature type="chain" id="PRO_5015395764" evidence="3">
    <location>
        <begin position="22"/>
        <end position="1037"/>
    </location>
</feature>
<dbReference type="InterPro" id="IPR039426">
    <property type="entry name" value="TonB-dep_rcpt-like"/>
</dbReference>
<dbReference type="InterPro" id="IPR037066">
    <property type="entry name" value="Plug_dom_sf"/>
</dbReference>
<feature type="signal peptide" evidence="3">
    <location>
        <begin position="1"/>
        <end position="21"/>
    </location>
</feature>
<dbReference type="RefSeq" id="WP_107830875.1">
    <property type="nucleotide sequence ID" value="NZ_CP160205.1"/>
</dbReference>
<keyword evidence="1" id="KW-0998">Cell outer membrane</keyword>
<evidence type="ECO:0000256" key="1">
    <source>
        <dbReference type="PROSITE-ProRule" id="PRU01360"/>
    </source>
</evidence>
<name>A0A2T5J664_9SPHI</name>
<evidence type="ECO:0000313" key="7">
    <source>
        <dbReference type="Proteomes" id="UP000244168"/>
    </source>
</evidence>
<sequence>MKILKFVISLTFLFCAISTWAQEKVTITGKVVDVKNVPVPGVTVQEPENPKNIAVTDANGNFRVTASSKTATLSFSAISYATTPVKLNGRLTLNIVLKEDVKGLNEVVVRAYQTTTRALSAGASSSIKASEVADVPTATLQNTLVGRLPGFFSQQRSGQPGADAADFYIRGTNSLNGDSQPLIIVDDIEYTYAQVAQLDVNEIESVTILKDASTTAVYGIKGANGVLLITTKRGKIGKPRITLTGEGGVNQVIKFTDYMDAYTTAVLMNEAYINDSYGLSGQKTLPYTAADLQAFKDGTDPYGHPNVNWQKELLKNMSTQQRYNVDVSGGNSIVKYMTSLGYFTQNGLLKHFAPVKPDDDVNNNYFYNRFNFRSNLDITPTKTLNLQFDINGRFETLNNPAGVQESAGLFKQLEEFKSLAPLSMPVVNPNGTYGYASQIGSNGFINPIAALANGGYNRNFNNNFNITFRGTQKLDFITQGLDAGIIVAYSSNINEHRNETRAVASQIPVYFYNSATNTYNLKSGGTAQLPPYGQGFGNDAFNNNTNIRAQLHYKRQFGEHSFDLVALVNQNSYQNLGNVPLNYRGLSGILNYVFKDRYILYFTVAKNGNDVFNSNQKYGVFPAASIAYDISKEKFFNKLFPFFDLFKIRGSYGINGSDKSYTNTNPTAVTSVVQYSLPAGVSYFGNGANEGALVNPNITWEKERKTDIGLDINMFNGKLTFSPDWFYNYRYDQLIAQGDVPLLIGQALPQKNIGITSNTGFDGELTYHGRVKNVDFTVSGNYSHAKNKIIYVSEAPNYPYQARTGSQLGSSLAYHFVGFYQASDFDANGQVKAGIPKPLWSTIQPGDMKYADLNGDGLITTADQYYMSKPNLPTDTYGLNLSVSYKGFSLRGLIQGAFGYSVLINAEGSDSFLGNIRPWFVDAWTPSTAATATYPRISFNSATNNSSYQTGGANVSSDFWYQNASYVRLKSLELGYQVPAKALEKMFVHSARIYLSGYNLLTFRNTGKFDIDPEIASGQGNAYPITANYILGVQLGF</sequence>
<comment type="subcellular location">
    <subcellularLocation>
        <location evidence="1">Cell outer membrane</location>
        <topology evidence="1">Multi-pass membrane protein</topology>
    </subcellularLocation>
</comment>
<evidence type="ECO:0000313" key="6">
    <source>
        <dbReference type="EMBL" id="PTQ93657.1"/>
    </source>
</evidence>
<dbReference type="EMBL" id="QAOQ01000008">
    <property type="protein sequence ID" value="PTQ93657.1"/>
    <property type="molecule type" value="Genomic_DNA"/>
</dbReference>
<dbReference type="Gene3D" id="2.60.40.1120">
    <property type="entry name" value="Carboxypeptidase-like, regulatory domain"/>
    <property type="match status" value="1"/>
</dbReference>
<keyword evidence="3" id="KW-0732">Signal</keyword>
<keyword evidence="2" id="KW-0798">TonB box</keyword>